<name>A0AAD6P8Q9_9ROSI</name>
<organism evidence="1 2">
    <name type="scientific">Salix udensis</name>
    <dbReference type="NCBI Taxonomy" id="889485"/>
    <lineage>
        <taxon>Eukaryota</taxon>
        <taxon>Viridiplantae</taxon>
        <taxon>Streptophyta</taxon>
        <taxon>Embryophyta</taxon>
        <taxon>Tracheophyta</taxon>
        <taxon>Spermatophyta</taxon>
        <taxon>Magnoliopsida</taxon>
        <taxon>eudicotyledons</taxon>
        <taxon>Gunneridae</taxon>
        <taxon>Pentapetalae</taxon>
        <taxon>rosids</taxon>
        <taxon>fabids</taxon>
        <taxon>Malpighiales</taxon>
        <taxon>Salicaceae</taxon>
        <taxon>Saliceae</taxon>
        <taxon>Salix</taxon>
    </lineage>
</organism>
<comment type="caution">
    <text evidence="1">The sequence shown here is derived from an EMBL/GenBank/DDBJ whole genome shotgun (WGS) entry which is preliminary data.</text>
</comment>
<keyword evidence="2" id="KW-1185">Reference proteome</keyword>
<dbReference type="AlphaFoldDB" id="A0AAD6P8Q9"/>
<evidence type="ECO:0000313" key="2">
    <source>
        <dbReference type="Proteomes" id="UP001162972"/>
    </source>
</evidence>
<dbReference type="EMBL" id="JAPFFJ010000009">
    <property type="protein sequence ID" value="KAJ6419773.1"/>
    <property type="molecule type" value="Genomic_DNA"/>
</dbReference>
<reference evidence="1 2" key="1">
    <citation type="journal article" date="2023" name="Int. J. Mol. Sci.">
        <title>De Novo Assembly and Annotation of 11 Diverse Shrub Willow (Salix) Genomes Reveals Novel Gene Organization in Sex-Linked Regions.</title>
        <authorList>
            <person name="Hyden B."/>
            <person name="Feng K."/>
            <person name="Yates T.B."/>
            <person name="Jawdy S."/>
            <person name="Cereghino C."/>
            <person name="Smart L.B."/>
            <person name="Muchero W."/>
        </authorList>
    </citation>
    <scope>NUCLEOTIDE SEQUENCE [LARGE SCALE GENOMIC DNA]</scope>
    <source>
        <tissue evidence="1">Shoot tip</tissue>
    </source>
</reference>
<sequence length="94" mass="10695">MGAETSTSPSRRGSSGRAFRWVSVEAESRRDTPRRKSRTLIPPLFILSASHPEFEPSKARRSSPWGLQHVSFSREKVPPELVGRRRTQSPMHKI</sequence>
<proteinExistence type="predicted"/>
<dbReference type="Proteomes" id="UP001162972">
    <property type="component" value="Chromosome 7"/>
</dbReference>
<gene>
    <name evidence="1" type="ORF">OIU84_029817</name>
</gene>
<evidence type="ECO:0000313" key="1">
    <source>
        <dbReference type="EMBL" id="KAJ6419773.1"/>
    </source>
</evidence>
<accession>A0AAD6P8Q9</accession>
<protein>
    <submittedName>
        <fullName evidence="1">Uncharacterized protein</fullName>
    </submittedName>
</protein>